<reference evidence="2" key="1">
    <citation type="submission" date="2018-02" db="EMBL/GenBank/DDBJ databases">
        <title>Rhizophora mucronata_Transcriptome.</title>
        <authorList>
            <person name="Meera S.P."/>
            <person name="Sreeshan A."/>
            <person name="Augustine A."/>
        </authorList>
    </citation>
    <scope>NUCLEOTIDE SEQUENCE</scope>
    <source>
        <tissue evidence="2">Leaf</tissue>
    </source>
</reference>
<evidence type="ECO:0000313" key="2">
    <source>
        <dbReference type="EMBL" id="MBX63049.1"/>
    </source>
</evidence>
<proteinExistence type="predicted"/>
<name>A0A2P2Q830_RHIMU</name>
<dbReference type="AlphaFoldDB" id="A0A2P2Q830"/>
<accession>A0A2P2Q830</accession>
<organism evidence="2">
    <name type="scientific">Rhizophora mucronata</name>
    <name type="common">Asiatic mangrove</name>
    <dbReference type="NCBI Taxonomy" id="61149"/>
    <lineage>
        <taxon>Eukaryota</taxon>
        <taxon>Viridiplantae</taxon>
        <taxon>Streptophyta</taxon>
        <taxon>Embryophyta</taxon>
        <taxon>Tracheophyta</taxon>
        <taxon>Spermatophyta</taxon>
        <taxon>Magnoliopsida</taxon>
        <taxon>eudicotyledons</taxon>
        <taxon>Gunneridae</taxon>
        <taxon>Pentapetalae</taxon>
        <taxon>rosids</taxon>
        <taxon>fabids</taxon>
        <taxon>Malpighiales</taxon>
        <taxon>Rhizophoraceae</taxon>
        <taxon>Rhizophora</taxon>
    </lineage>
</organism>
<evidence type="ECO:0000256" key="1">
    <source>
        <dbReference type="SAM" id="Phobius"/>
    </source>
</evidence>
<keyword evidence="1" id="KW-0812">Transmembrane</keyword>
<sequence>MASNKILILNVYIILVLSISFVPLHDKRSNSQEIEGNKEQHSLLFSPGCIQKKARKPPVAS</sequence>
<keyword evidence="1" id="KW-1133">Transmembrane helix</keyword>
<keyword evidence="1" id="KW-0472">Membrane</keyword>
<feature type="transmembrane region" description="Helical" evidence="1">
    <location>
        <begin position="6"/>
        <end position="24"/>
    </location>
</feature>
<protein>
    <submittedName>
        <fullName evidence="2">Uncharacterized protein</fullName>
    </submittedName>
</protein>
<dbReference type="EMBL" id="GGEC01082565">
    <property type="protein sequence ID" value="MBX63049.1"/>
    <property type="molecule type" value="Transcribed_RNA"/>
</dbReference>